<dbReference type="Pfam" id="PF24747">
    <property type="entry name" value="Zn-ribbon_GIR1"/>
    <property type="match status" value="1"/>
</dbReference>
<comment type="caution">
    <text evidence="3">The sequence shown here is derived from an EMBL/GenBank/DDBJ whole genome shotgun (WGS) entry which is preliminary data.</text>
</comment>
<name>A0AAD3T634_NEPGR</name>
<keyword evidence="4" id="KW-1185">Reference proteome</keyword>
<dbReference type="PANTHER" id="PTHR33177:SF24">
    <property type="entry name" value="FILAMENTOUS HEMAGGLUTININ TRANSPORTER"/>
    <property type="match status" value="1"/>
</dbReference>
<dbReference type="EMBL" id="BSYO01000026">
    <property type="protein sequence ID" value="GMH23454.1"/>
    <property type="molecule type" value="Genomic_DNA"/>
</dbReference>
<accession>A0AAD3T634</accession>
<evidence type="ECO:0000313" key="4">
    <source>
        <dbReference type="Proteomes" id="UP001279734"/>
    </source>
</evidence>
<dbReference type="PANTHER" id="PTHR33177">
    <property type="entry name" value="PUTATIVE-RELATED"/>
    <property type="match status" value="1"/>
</dbReference>
<reference evidence="3" key="1">
    <citation type="submission" date="2023-05" db="EMBL/GenBank/DDBJ databases">
        <title>Nepenthes gracilis genome sequencing.</title>
        <authorList>
            <person name="Fukushima K."/>
        </authorList>
    </citation>
    <scope>NUCLEOTIDE SEQUENCE</scope>
    <source>
        <strain evidence="3">SING2019-196</strain>
    </source>
</reference>
<evidence type="ECO:0000256" key="1">
    <source>
        <dbReference type="SAM" id="MobiDB-lite"/>
    </source>
</evidence>
<feature type="domain" description="GIR1-like zinc ribbon" evidence="2">
    <location>
        <begin position="186"/>
        <end position="212"/>
    </location>
</feature>
<sequence length="231" mass="25165">MVADVSMQIKREANSSVLATRDFLGAGFGIECEELDLDLRVPSGWEKRLDLKSGKVYIQRCSPSSSSDQKNFTGQTSPSHVQDLNLFHQQSKSTLHLFEDTSLDLKLMSSSSSSNNSNGACTLDKVKSALERAARESCKKRSISSISSVSSPSSSSFTSVVKESDDDGTKLPCKLSLFPSNQQGLMVAVACPSCLLYVLISKNNPRCPKCYTVIQVPVLTKKPRVDLNMSI</sequence>
<feature type="region of interest" description="Disordered" evidence="1">
    <location>
        <begin position="146"/>
        <end position="167"/>
    </location>
</feature>
<organism evidence="3 4">
    <name type="scientific">Nepenthes gracilis</name>
    <name type="common">Slender pitcher plant</name>
    <dbReference type="NCBI Taxonomy" id="150966"/>
    <lineage>
        <taxon>Eukaryota</taxon>
        <taxon>Viridiplantae</taxon>
        <taxon>Streptophyta</taxon>
        <taxon>Embryophyta</taxon>
        <taxon>Tracheophyta</taxon>
        <taxon>Spermatophyta</taxon>
        <taxon>Magnoliopsida</taxon>
        <taxon>eudicotyledons</taxon>
        <taxon>Gunneridae</taxon>
        <taxon>Pentapetalae</taxon>
        <taxon>Caryophyllales</taxon>
        <taxon>Nepenthaceae</taxon>
        <taxon>Nepenthes</taxon>
    </lineage>
</organism>
<feature type="compositionally biased region" description="Low complexity" evidence="1">
    <location>
        <begin position="146"/>
        <end position="161"/>
    </location>
</feature>
<dbReference type="InterPro" id="IPR056440">
    <property type="entry name" value="Zn-ribbon_GIR1"/>
</dbReference>
<evidence type="ECO:0000259" key="2">
    <source>
        <dbReference type="Pfam" id="PF24747"/>
    </source>
</evidence>
<dbReference type="AlphaFoldDB" id="A0AAD3T634"/>
<dbReference type="InterPro" id="IPR055281">
    <property type="entry name" value="GIR1-2/SIED1"/>
</dbReference>
<dbReference type="Proteomes" id="UP001279734">
    <property type="component" value="Unassembled WGS sequence"/>
</dbReference>
<gene>
    <name evidence="3" type="ORF">Nepgr_025297</name>
</gene>
<evidence type="ECO:0000313" key="3">
    <source>
        <dbReference type="EMBL" id="GMH23454.1"/>
    </source>
</evidence>
<proteinExistence type="predicted"/>
<protein>
    <recommendedName>
        <fullName evidence="2">GIR1-like zinc ribbon domain-containing protein</fullName>
    </recommendedName>
</protein>